<dbReference type="PROSITE" id="PS00086">
    <property type="entry name" value="CYTOCHROME_P450"/>
    <property type="match status" value="1"/>
</dbReference>
<feature type="transmembrane region" description="Helical" evidence="16">
    <location>
        <begin position="498"/>
        <end position="515"/>
    </location>
</feature>
<dbReference type="Gene3D" id="1.10.630.10">
    <property type="entry name" value="Cytochrome P450"/>
    <property type="match status" value="1"/>
</dbReference>
<dbReference type="PANTHER" id="PTHR24300:SF376">
    <property type="entry name" value="CYTOCHROME P450 15A1"/>
    <property type="match status" value="1"/>
</dbReference>
<dbReference type="Proteomes" id="UP001607303">
    <property type="component" value="Unassembled WGS sequence"/>
</dbReference>
<evidence type="ECO:0000256" key="2">
    <source>
        <dbReference type="ARBA" id="ARBA00003690"/>
    </source>
</evidence>
<dbReference type="SUPFAM" id="SSF48371">
    <property type="entry name" value="ARM repeat"/>
    <property type="match status" value="1"/>
</dbReference>
<keyword evidence="16" id="KW-1133">Transmembrane helix</keyword>
<feature type="transmembrane region" description="Helical" evidence="16">
    <location>
        <begin position="536"/>
        <end position="554"/>
    </location>
</feature>
<evidence type="ECO:0000256" key="12">
    <source>
        <dbReference type="ARBA" id="ARBA00023033"/>
    </source>
</evidence>
<dbReference type="InterPro" id="IPR002401">
    <property type="entry name" value="Cyt_P450_E_grp-I"/>
</dbReference>
<keyword evidence="13 16" id="KW-0472">Membrane</keyword>
<comment type="subcellular location">
    <subcellularLocation>
        <location evidence="4">Endoplasmic reticulum membrane</location>
        <topology evidence="4">Peripheral membrane protein</topology>
    </subcellularLocation>
    <subcellularLocation>
        <location evidence="3">Microsome membrane</location>
        <topology evidence="3">Peripheral membrane protein</topology>
    </subcellularLocation>
</comment>
<evidence type="ECO:0000256" key="5">
    <source>
        <dbReference type="ARBA" id="ARBA00010617"/>
    </source>
</evidence>
<dbReference type="GO" id="GO:0005789">
    <property type="term" value="C:endoplasmic reticulum membrane"/>
    <property type="evidence" value="ECO:0007669"/>
    <property type="project" value="UniProtKB-SubCell"/>
</dbReference>
<evidence type="ECO:0000256" key="7">
    <source>
        <dbReference type="ARBA" id="ARBA00022723"/>
    </source>
</evidence>
<dbReference type="FunFam" id="1.10.630.10:FF:000238">
    <property type="entry name" value="Cytochrome P450 2A6"/>
    <property type="match status" value="1"/>
</dbReference>
<keyword evidence="18" id="KW-1185">Reference proteome</keyword>
<accession>A0ABD2CMX9</accession>
<protein>
    <submittedName>
        <fullName evidence="17">Cytochrome P450 304a1</fullName>
    </submittedName>
</protein>
<dbReference type="InterPro" id="IPR036396">
    <property type="entry name" value="Cyt_P450_sf"/>
</dbReference>
<dbReference type="PANTHER" id="PTHR24300">
    <property type="entry name" value="CYTOCHROME P450 508A4-RELATED"/>
    <property type="match status" value="1"/>
</dbReference>
<organism evidence="17 18">
    <name type="scientific">Vespula maculifrons</name>
    <name type="common">Eastern yellow jacket</name>
    <name type="synonym">Wasp</name>
    <dbReference type="NCBI Taxonomy" id="7453"/>
    <lineage>
        <taxon>Eukaryota</taxon>
        <taxon>Metazoa</taxon>
        <taxon>Ecdysozoa</taxon>
        <taxon>Arthropoda</taxon>
        <taxon>Hexapoda</taxon>
        <taxon>Insecta</taxon>
        <taxon>Pterygota</taxon>
        <taxon>Neoptera</taxon>
        <taxon>Endopterygota</taxon>
        <taxon>Hymenoptera</taxon>
        <taxon>Apocrita</taxon>
        <taxon>Aculeata</taxon>
        <taxon>Vespoidea</taxon>
        <taxon>Vespidae</taxon>
        <taxon>Vespinae</taxon>
        <taxon>Vespula</taxon>
    </lineage>
</organism>
<comment type="cofactor">
    <cofactor evidence="1 15">
        <name>heme</name>
        <dbReference type="ChEBI" id="CHEBI:30413"/>
    </cofactor>
</comment>
<comment type="similarity">
    <text evidence="14">Belongs to the TTI2 family.</text>
</comment>
<evidence type="ECO:0000256" key="4">
    <source>
        <dbReference type="ARBA" id="ARBA00004406"/>
    </source>
</evidence>
<dbReference type="EMBL" id="JAYRBN010000037">
    <property type="protein sequence ID" value="KAL2746436.1"/>
    <property type="molecule type" value="Genomic_DNA"/>
</dbReference>
<keyword evidence="7 15" id="KW-0479">Metal-binding</keyword>
<dbReference type="GO" id="GO:0046872">
    <property type="term" value="F:metal ion binding"/>
    <property type="evidence" value="ECO:0007669"/>
    <property type="project" value="UniProtKB-KW"/>
</dbReference>
<reference evidence="17 18" key="1">
    <citation type="journal article" date="2024" name="Ann. Entomol. Soc. Am.">
        <title>Genomic analyses of the southern and eastern yellowjacket wasps (Hymenoptera: Vespidae) reveal evolutionary signatures of social life.</title>
        <authorList>
            <person name="Catto M.A."/>
            <person name="Caine P.B."/>
            <person name="Orr S.E."/>
            <person name="Hunt B.G."/>
            <person name="Goodisman M.A.D."/>
        </authorList>
    </citation>
    <scope>NUCLEOTIDE SEQUENCE [LARGE SCALE GENOMIC DNA]</scope>
    <source>
        <strain evidence="17">232</strain>
        <tissue evidence="17">Head and thorax</tissue>
    </source>
</reference>
<evidence type="ECO:0000256" key="3">
    <source>
        <dbReference type="ARBA" id="ARBA00004174"/>
    </source>
</evidence>
<comment type="caution">
    <text evidence="17">The sequence shown here is derived from an EMBL/GenBank/DDBJ whole genome shotgun (WGS) entry which is preliminary data.</text>
</comment>
<keyword evidence="16" id="KW-0812">Transmembrane</keyword>
<keyword evidence="6 15" id="KW-0349">Heme</keyword>
<keyword evidence="10" id="KW-0560">Oxidoreductase</keyword>
<evidence type="ECO:0000256" key="16">
    <source>
        <dbReference type="SAM" id="Phobius"/>
    </source>
</evidence>
<dbReference type="AlphaFoldDB" id="A0ABD2CMX9"/>
<dbReference type="Pfam" id="PF10521">
    <property type="entry name" value="Tti2"/>
    <property type="match status" value="1"/>
</dbReference>
<evidence type="ECO:0000256" key="10">
    <source>
        <dbReference type="ARBA" id="ARBA00023002"/>
    </source>
</evidence>
<evidence type="ECO:0000256" key="1">
    <source>
        <dbReference type="ARBA" id="ARBA00001971"/>
    </source>
</evidence>
<evidence type="ECO:0000313" key="18">
    <source>
        <dbReference type="Proteomes" id="UP001607303"/>
    </source>
</evidence>
<evidence type="ECO:0000256" key="8">
    <source>
        <dbReference type="ARBA" id="ARBA00022824"/>
    </source>
</evidence>
<feature type="transmembrane region" description="Helical" evidence="16">
    <location>
        <begin position="466"/>
        <end position="486"/>
    </location>
</feature>
<keyword evidence="8" id="KW-0256">Endoplasmic reticulum</keyword>
<evidence type="ECO:0000256" key="9">
    <source>
        <dbReference type="ARBA" id="ARBA00022848"/>
    </source>
</evidence>
<feature type="binding site" description="axial binding residue" evidence="15">
    <location>
        <position position="917"/>
    </location>
    <ligand>
        <name>heme</name>
        <dbReference type="ChEBI" id="CHEBI:30413"/>
    </ligand>
    <ligandPart>
        <name>Fe</name>
        <dbReference type="ChEBI" id="CHEBI:18248"/>
    </ligandPart>
</feature>
<keyword evidence="9" id="KW-0492">Microsome</keyword>
<evidence type="ECO:0000256" key="15">
    <source>
        <dbReference type="PIRSR" id="PIRSR602401-1"/>
    </source>
</evidence>
<keyword evidence="11 15" id="KW-0408">Iron</keyword>
<gene>
    <name evidence="17" type="ORF">V1477_004806</name>
</gene>
<dbReference type="InterPro" id="IPR016024">
    <property type="entry name" value="ARM-type_fold"/>
</dbReference>
<dbReference type="PRINTS" id="PR00385">
    <property type="entry name" value="P450"/>
</dbReference>
<name>A0ABD2CMX9_VESMC</name>
<evidence type="ECO:0000256" key="6">
    <source>
        <dbReference type="ARBA" id="ARBA00022617"/>
    </source>
</evidence>
<dbReference type="InterPro" id="IPR018870">
    <property type="entry name" value="Tti2"/>
</dbReference>
<sequence>MLQNTSKLYIAITMDNLMRELEGLKISGNIMDESLWSGCIDLIEKSFVPQKQCGNERPCEEKDFREYRIIVDRNLRNIKSMLQHIIQSRNEANVQIDYDNILVKTFAMNLIYLIGEMHEKNVWNTAESVSISKELTDCFYQLYLYLDISQFLMENNNLSMILEKFRYKLQRDNWKTYPSAVTWYKWILLQLKKSNLYDHIREVLPTALIIIDDYVSENVVIGLECLYQIMQHSYMKKGLIDTGYADVIYHALERLTHQRNARYVVPLYSCLTNLLDTLDIWGNNLNVFEWTKRDEILATLLDNMELEQDVELRHVYMLSLPQLLNNIGCAKWCERIARILSEYCEHHTDLRTLKATLETAKTYLVIFNLRVAAHCIPLYTAFLKLHFDLTETPTFDMGIMQNLEDCICLLYELTPSIGCAIIRDDRMHLMIKSKFQVQCLGDIKYLEIKQIIRLFDKICNYSPTTLDVKMFFVVIIALLLIIYEYYKYLSSKPPGTPPGVVGLPLIGIYWYCLWYDYKFPYRWFGYYSKKLKSKVISCYLGSFFTVIANDYASVKELLLKEEFEGRLSDAYFIKARAFNKKLGIFFTDGDEWREQRRFALRHMRDFGFGRRHEIFETKSMEELNILMDMLKNGPINENEKKIYKDGLALFPNFLYPFFINNIWEIMFGYRFERSKYGKLCYFSEKAMKFVRSGDTMGGATFLWPITCSFGNLFSFTDAMESNYIMLDFLKKYLYKYKEMHGENGEYGFVGSYLNKLKESNIPSSYTEEYLLLTLLDFILPAIISTSSNITFAIKFMMHFPNVAKKVKEEIHTVVGSGRLPTWEDRNKLPYTEATIRETMRYETLTPLGVIRRCTKDTTFQGYFIPNNTTLIPNIAEINHDPDFWGDPKNFRPERFLKDDGQLNKDFSLPFGAGHRLCAGETFARFMIFEVFATLMQNFDFSFVEGQPTRIEDKFPGIVITPAETWIRLKPYS</sequence>
<dbReference type="InterPro" id="IPR001128">
    <property type="entry name" value="Cyt_P450"/>
</dbReference>
<dbReference type="SUPFAM" id="SSF48264">
    <property type="entry name" value="Cytochrome P450"/>
    <property type="match status" value="1"/>
</dbReference>
<evidence type="ECO:0000256" key="11">
    <source>
        <dbReference type="ARBA" id="ARBA00023004"/>
    </source>
</evidence>
<evidence type="ECO:0000256" key="14">
    <source>
        <dbReference type="ARBA" id="ARBA00034736"/>
    </source>
</evidence>
<keyword evidence="12" id="KW-0503">Monooxygenase</keyword>
<dbReference type="GO" id="GO:0004497">
    <property type="term" value="F:monooxygenase activity"/>
    <property type="evidence" value="ECO:0007669"/>
    <property type="project" value="UniProtKB-KW"/>
</dbReference>
<comment type="similarity">
    <text evidence="5">Belongs to the cytochrome P450 family.</text>
</comment>
<dbReference type="Pfam" id="PF00067">
    <property type="entry name" value="p450"/>
    <property type="match status" value="1"/>
</dbReference>
<dbReference type="PRINTS" id="PR00463">
    <property type="entry name" value="EP450I"/>
</dbReference>
<evidence type="ECO:0000313" key="17">
    <source>
        <dbReference type="EMBL" id="KAL2746436.1"/>
    </source>
</evidence>
<dbReference type="InterPro" id="IPR050182">
    <property type="entry name" value="Cytochrome_P450_fam2"/>
</dbReference>
<dbReference type="InterPro" id="IPR017972">
    <property type="entry name" value="Cyt_P450_CS"/>
</dbReference>
<evidence type="ECO:0000256" key="13">
    <source>
        <dbReference type="ARBA" id="ARBA00023136"/>
    </source>
</evidence>
<comment type="function">
    <text evidence="2">May be involved in the metabolism of insect hormones and in the breakdown of synthetic insecticides.</text>
</comment>
<proteinExistence type="inferred from homology"/>